<reference evidence="1 2" key="1">
    <citation type="submission" date="2019-03" db="EMBL/GenBank/DDBJ databases">
        <title>Genomic Encyclopedia of Type Strains, Phase IV (KMG-IV): sequencing the most valuable type-strain genomes for metagenomic binning, comparative biology and taxonomic classification.</title>
        <authorList>
            <person name="Goeker M."/>
        </authorList>
    </citation>
    <scope>NUCLEOTIDE SEQUENCE [LARGE SCALE GENOMIC DNA]</scope>
    <source>
        <strain evidence="1 2">DSM 44684</strain>
    </source>
</reference>
<name>A0A4R1FLH8_9NOCA</name>
<dbReference type="Gene3D" id="2.30.110.10">
    <property type="entry name" value="Electron Transport, Fmn-binding Protein, Chain A"/>
    <property type="match status" value="1"/>
</dbReference>
<dbReference type="AlphaFoldDB" id="A0A4R1FLH8"/>
<proteinExistence type="predicted"/>
<dbReference type="Pfam" id="PF04075">
    <property type="entry name" value="F420H2_quin_red"/>
    <property type="match status" value="1"/>
</dbReference>
<organism evidence="1 2">
    <name type="scientific">Nocardia alba</name>
    <dbReference type="NCBI Taxonomy" id="225051"/>
    <lineage>
        <taxon>Bacteria</taxon>
        <taxon>Bacillati</taxon>
        <taxon>Actinomycetota</taxon>
        <taxon>Actinomycetes</taxon>
        <taxon>Mycobacteriales</taxon>
        <taxon>Nocardiaceae</taxon>
        <taxon>Nocardia</taxon>
    </lineage>
</organism>
<evidence type="ECO:0000313" key="2">
    <source>
        <dbReference type="Proteomes" id="UP000294856"/>
    </source>
</evidence>
<dbReference type="InterPro" id="IPR004378">
    <property type="entry name" value="F420H2_quin_Rdtase"/>
</dbReference>
<dbReference type="InterPro" id="IPR012349">
    <property type="entry name" value="Split_barrel_FMN-bd"/>
</dbReference>
<keyword evidence="2" id="KW-1185">Reference proteome</keyword>
<dbReference type="OrthoDB" id="3296989at2"/>
<comment type="caution">
    <text evidence="1">The sequence shown here is derived from an EMBL/GenBank/DDBJ whole genome shotgun (WGS) entry which is preliminary data.</text>
</comment>
<dbReference type="Proteomes" id="UP000294856">
    <property type="component" value="Unassembled WGS sequence"/>
</dbReference>
<protein>
    <submittedName>
        <fullName evidence="1">Deazaflavin-dependent oxidoreductase (Nitroreductase family)</fullName>
    </submittedName>
</protein>
<gene>
    <name evidence="1" type="ORF">DFR71_4592</name>
</gene>
<dbReference type="RefSeq" id="WP_067453036.1">
    <property type="nucleotide sequence ID" value="NZ_SMFR01000003.1"/>
</dbReference>
<sequence>MAAKARIFRRAVNSVNKVVIALQRIGIAFGPQYLLTTTGHRTGQQRTTPITIIAIADQRYVHQAYPKSAWVANVRASHTAVLSRGRRREAVTLVELPLDQRRTFLREHFAHAPGHAAGLLVTTGLIQEATPQAVAAAADRIAVFRIETHPEP</sequence>
<evidence type="ECO:0000313" key="1">
    <source>
        <dbReference type="EMBL" id="TCJ95677.1"/>
    </source>
</evidence>
<dbReference type="EMBL" id="SMFR01000003">
    <property type="protein sequence ID" value="TCJ95677.1"/>
    <property type="molecule type" value="Genomic_DNA"/>
</dbReference>
<dbReference type="GO" id="GO:0016491">
    <property type="term" value="F:oxidoreductase activity"/>
    <property type="evidence" value="ECO:0007669"/>
    <property type="project" value="InterPro"/>
</dbReference>
<accession>A0A4R1FLH8</accession>